<accession>A0A0G2Z505</accession>
<evidence type="ECO:0000259" key="6">
    <source>
        <dbReference type="PROSITE" id="PS51085"/>
    </source>
</evidence>
<dbReference type="PANTHER" id="PTHR44379">
    <property type="entry name" value="OXIDOREDUCTASE WITH IRON-SULFUR SUBUNIT"/>
    <property type="match status" value="1"/>
</dbReference>
<dbReference type="InterPro" id="IPR036010">
    <property type="entry name" value="2Fe-2S_ferredoxin-like_sf"/>
</dbReference>
<reference evidence="7 8" key="1">
    <citation type="submission" date="2015-04" db="EMBL/GenBank/DDBJ databases">
        <title>Complete Genome Sequence of Kosmotoga pacifica SLHLJ1.</title>
        <authorList>
            <person name="Jiang L.J."/>
            <person name="Shao Z.Z."/>
            <person name="Jebbar M."/>
        </authorList>
    </citation>
    <scope>NUCLEOTIDE SEQUENCE [LARGE SCALE GENOMIC DNA]</scope>
    <source>
        <strain evidence="7 8">SLHLJ1</strain>
    </source>
</reference>
<keyword evidence="3" id="KW-0560">Oxidoreductase</keyword>
<name>A0A0G2Z505_9BACT</name>
<sequence>MKLELTINGRVHSVEIDPGEMLLDVLRRLGYKSVRRSCNSASCGNCTVLMDGKPILSCTTFAARAMGHNIETVESLSEDGKLHDIQESLLETGGAQCGFCIPGFVLTTKALLEENPEPTEKEIREALNGNLCRCTGYESQIKAVLNITRKRGGHVNE</sequence>
<evidence type="ECO:0000313" key="7">
    <source>
        <dbReference type="EMBL" id="AKI96695.1"/>
    </source>
</evidence>
<gene>
    <name evidence="7" type="ORF">IX53_01390</name>
</gene>
<dbReference type="AlphaFoldDB" id="A0A0G2Z505"/>
<keyword evidence="2" id="KW-0479">Metal-binding</keyword>
<dbReference type="PATRIC" id="fig|1330330.3.peg.282"/>
<dbReference type="GO" id="GO:0016491">
    <property type="term" value="F:oxidoreductase activity"/>
    <property type="evidence" value="ECO:0007669"/>
    <property type="project" value="UniProtKB-KW"/>
</dbReference>
<dbReference type="InterPro" id="IPR012675">
    <property type="entry name" value="Beta-grasp_dom_sf"/>
</dbReference>
<dbReference type="CDD" id="cd00207">
    <property type="entry name" value="fer2"/>
    <property type="match status" value="1"/>
</dbReference>
<dbReference type="Gene3D" id="1.10.150.120">
    <property type="entry name" value="[2Fe-2S]-binding domain"/>
    <property type="match status" value="1"/>
</dbReference>
<evidence type="ECO:0000256" key="5">
    <source>
        <dbReference type="ARBA" id="ARBA00023014"/>
    </source>
</evidence>
<dbReference type="Proteomes" id="UP000035159">
    <property type="component" value="Chromosome"/>
</dbReference>
<dbReference type="Gene3D" id="3.10.20.30">
    <property type="match status" value="1"/>
</dbReference>
<dbReference type="GO" id="GO:0051537">
    <property type="term" value="F:2 iron, 2 sulfur cluster binding"/>
    <property type="evidence" value="ECO:0007669"/>
    <property type="project" value="UniProtKB-KW"/>
</dbReference>
<dbReference type="EMBL" id="CP011232">
    <property type="protein sequence ID" value="AKI96695.1"/>
    <property type="molecule type" value="Genomic_DNA"/>
</dbReference>
<dbReference type="InterPro" id="IPR002888">
    <property type="entry name" value="2Fe-2S-bd"/>
</dbReference>
<feature type="domain" description="2Fe-2S ferredoxin-type" evidence="6">
    <location>
        <begin position="1"/>
        <end position="76"/>
    </location>
</feature>
<dbReference type="InterPro" id="IPR001041">
    <property type="entry name" value="2Fe-2S_ferredoxin-type"/>
</dbReference>
<dbReference type="SUPFAM" id="SSF54292">
    <property type="entry name" value="2Fe-2S ferredoxin-like"/>
    <property type="match status" value="1"/>
</dbReference>
<evidence type="ECO:0000256" key="3">
    <source>
        <dbReference type="ARBA" id="ARBA00023002"/>
    </source>
</evidence>
<dbReference type="Pfam" id="PF00111">
    <property type="entry name" value="Fer2"/>
    <property type="match status" value="1"/>
</dbReference>
<evidence type="ECO:0000313" key="8">
    <source>
        <dbReference type="Proteomes" id="UP000035159"/>
    </source>
</evidence>
<dbReference type="KEGG" id="kpf:IX53_01390"/>
<dbReference type="GO" id="GO:0046872">
    <property type="term" value="F:metal ion binding"/>
    <property type="evidence" value="ECO:0007669"/>
    <property type="project" value="UniProtKB-KW"/>
</dbReference>
<keyword evidence="4" id="KW-0408">Iron</keyword>
<dbReference type="PROSITE" id="PS00197">
    <property type="entry name" value="2FE2S_FER_1"/>
    <property type="match status" value="1"/>
</dbReference>
<dbReference type="Pfam" id="PF01799">
    <property type="entry name" value="Fer2_2"/>
    <property type="match status" value="1"/>
</dbReference>
<evidence type="ECO:0000256" key="4">
    <source>
        <dbReference type="ARBA" id="ARBA00023004"/>
    </source>
</evidence>
<dbReference type="SUPFAM" id="SSF47741">
    <property type="entry name" value="CO dehydrogenase ISP C-domain like"/>
    <property type="match status" value="1"/>
</dbReference>
<protein>
    <submittedName>
        <fullName evidence="7">(2Fe-2S)-binding protein</fullName>
    </submittedName>
</protein>
<proteinExistence type="predicted"/>
<evidence type="ECO:0000256" key="2">
    <source>
        <dbReference type="ARBA" id="ARBA00022723"/>
    </source>
</evidence>
<dbReference type="InterPro" id="IPR051452">
    <property type="entry name" value="Diverse_Oxidoreductases"/>
</dbReference>
<dbReference type="InterPro" id="IPR006058">
    <property type="entry name" value="2Fe2S_fd_BS"/>
</dbReference>
<evidence type="ECO:0000256" key="1">
    <source>
        <dbReference type="ARBA" id="ARBA00022714"/>
    </source>
</evidence>
<dbReference type="PANTHER" id="PTHR44379:SF8">
    <property type="entry name" value="XANTHINE DEHYDROGENASE IRON-SULFUR-BINDING SUBUNIT XDHC-RELATED"/>
    <property type="match status" value="1"/>
</dbReference>
<dbReference type="OrthoDB" id="9796880at2"/>
<dbReference type="PROSITE" id="PS51085">
    <property type="entry name" value="2FE2S_FER_2"/>
    <property type="match status" value="1"/>
</dbReference>
<keyword evidence="8" id="KW-1185">Reference proteome</keyword>
<dbReference type="InterPro" id="IPR036884">
    <property type="entry name" value="2Fe-2S-bd_dom_sf"/>
</dbReference>
<keyword evidence="1" id="KW-0001">2Fe-2S</keyword>
<dbReference type="RefSeq" id="WP_047753830.1">
    <property type="nucleotide sequence ID" value="NZ_CAJUHA010000022.1"/>
</dbReference>
<organism evidence="7 8">
    <name type="scientific">Kosmotoga pacifica</name>
    <dbReference type="NCBI Taxonomy" id="1330330"/>
    <lineage>
        <taxon>Bacteria</taxon>
        <taxon>Thermotogati</taxon>
        <taxon>Thermotogota</taxon>
        <taxon>Thermotogae</taxon>
        <taxon>Kosmotogales</taxon>
        <taxon>Kosmotogaceae</taxon>
        <taxon>Kosmotoga</taxon>
    </lineage>
</organism>
<dbReference type="STRING" id="1330330.IX53_01390"/>
<keyword evidence="5" id="KW-0411">Iron-sulfur</keyword>